<keyword evidence="3" id="KW-1185">Reference proteome</keyword>
<evidence type="ECO:0000313" key="2">
    <source>
        <dbReference type="EMBL" id="RCW33327.1"/>
    </source>
</evidence>
<name>A0A368UWP9_9BACT</name>
<dbReference type="EMBL" id="QPIZ01000013">
    <property type="protein sequence ID" value="RCW33327.1"/>
    <property type="molecule type" value="Genomic_DNA"/>
</dbReference>
<comment type="caution">
    <text evidence="2">The sequence shown here is derived from an EMBL/GenBank/DDBJ whole genome shotgun (WGS) entry which is preliminary data.</text>
</comment>
<protein>
    <submittedName>
        <fullName evidence="2">Uncharacterized protein</fullName>
    </submittedName>
</protein>
<organism evidence="2 3">
    <name type="scientific">Marinilabilia salmonicolor</name>
    <dbReference type="NCBI Taxonomy" id="989"/>
    <lineage>
        <taxon>Bacteria</taxon>
        <taxon>Pseudomonadati</taxon>
        <taxon>Bacteroidota</taxon>
        <taxon>Bacteroidia</taxon>
        <taxon>Marinilabiliales</taxon>
        <taxon>Marinilabiliaceae</taxon>
        <taxon>Marinilabilia</taxon>
    </lineage>
</organism>
<reference evidence="2 3" key="1">
    <citation type="submission" date="2018-07" db="EMBL/GenBank/DDBJ databases">
        <title>Freshwater and sediment microbial communities from various areas in North America, analyzing microbe dynamics in response to fracking.</title>
        <authorList>
            <person name="Lamendella R."/>
        </authorList>
    </citation>
    <scope>NUCLEOTIDE SEQUENCE [LARGE SCALE GENOMIC DNA]</scope>
    <source>
        <strain evidence="2 3">160A</strain>
    </source>
</reference>
<dbReference type="Proteomes" id="UP000252733">
    <property type="component" value="Unassembled WGS sequence"/>
</dbReference>
<sequence>MRSAGAFKPANNVSSRDQVTRKNESCNMLWSPNWRKQIVMGF</sequence>
<accession>A0A368UWP9</accession>
<evidence type="ECO:0000256" key="1">
    <source>
        <dbReference type="SAM" id="MobiDB-lite"/>
    </source>
</evidence>
<evidence type="ECO:0000313" key="3">
    <source>
        <dbReference type="Proteomes" id="UP000252733"/>
    </source>
</evidence>
<dbReference type="AlphaFoldDB" id="A0A368UWP9"/>
<feature type="region of interest" description="Disordered" evidence="1">
    <location>
        <begin position="1"/>
        <end position="24"/>
    </location>
</feature>
<proteinExistence type="predicted"/>
<gene>
    <name evidence="2" type="ORF">DFO77_11393</name>
</gene>